<reference evidence="1 2" key="1">
    <citation type="submission" date="2020-08" db="EMBL/GenBank/DDBJ databases">
        <title>Streptomycin Non-resistant strain, P. mexicana.</title>
        <authorList>
            <person name="Ganesh-Kumar S."/>
            <person name="Zhe T."/>
            <person name="Yu Z."/>
            <person name="Min Y."/>
        </authorList>
    </citation>
    <scope>NUCLEOTIDE SEQUENCE [LARGE SCALE GENOMIC DNA]</scope>
    <source>
        <strain evidence="1 2">GTZY2</strain>
    </source>
</reference>
<name>A0A7G9TD78_PSEMX</name>
<evidence type="ECO:0000313" key="1">
    <source>
        <dbReference type="EMBL" id="QNN78053.1"/>
    </source>
</evidence>
<dbReference type="EMBL" id="CP060731">
    <property type="protein sequence ID" value="QNN78053.1"/>
    <property type="molecule type" value="Genomic_DNA"/>
</dbReference>
<evidence type="ECO:0000313" key="2">
    <source>
        <dbReference type="Proteomes" id="UP000515838"/>
    </source>
</evidence>
<protein>
    <submittedName>
        <fullName evidence="1">Uncharacterized protein</fullName>
    </submittedName>
</protein>
<sequence length="130" mass="15087">MDEKQRQICGHLRELQSSEAADWLMEHYPISDVQWGEALLVIPHRSWEKRDQIRLAKYYFSKIPFASARGYEAFASFMSVTSLISVIRDFVPPSAEDRRLIEYHLAPLLRRKAESDKDMAAVRSFLDALA</sequence>
<dbReference type="Proteomes" id="UP000515838">
    <property type="component" value="Chromosome"/>
</dbReference>
<accession>A0A7G9TD78</accession>
<proteinExistence type="predicted"/>
<gene>
    <name evidence="1" type="ORF">IAE60_00985</name>
</gene>
<dbReference type="RefSeq" id="WP_187573523.1">
    <property type="nucleotide sequence ID" value="NZ_CP060731.1"/>
</dbReference>
<organism evidence="1 2">
    <name type="scientific">Pseudoxanthomonas mexicana</name>
    <dbReference type="NCBI Taxonomy" id="128785"/>
    <lineage>
        <taxon>Bacteria</taxon>
        <taxon>Pseudomonadati</taxon>
        <taxon>Pseudomonadota</taxon>
        <taxon>Gammaproteobacteria</taxon>
        <taxon>Lysobacterales</taxon>
        <taxon>Lysobacteraceae</taxon>
        <taxon>Pseudoxanthomonas</taxon>
    </lineage>
</organism>
<dbReference type="AlphaFoldDB" id="A0A7G9TD78"/>
<dbReference type="GeneID" id="81469518"/>